<dbReference type="EMBL" id="JACXZA010000001">
    <property type="protein sequence ID" value="MBD3917572.1"/>
    <property type="molecule type" value="Genomic_DNA"/>
</dbReference>
<protein>
    <submittedName>
        <fullName evidence="2">Uncharacterized protein</fullName>
    </submittedName>
</protein>
<evidence type="ECO:0000313" key="2">
    <source>
        <dbReference type="EMBL" id="MBD3917572.1"/>
    </source>
</evidence>
<keyword evidence="1" id="KW-0812">Transmembrane</keyword>
<gene>
    <name evidence="2" type="ORF">H8B09_02300</name>
</gene>
<evidence type="ECO:0000313" key="3">
    <source>
        <dbReference type="Proteomes" id="UP000609346"/>
    </source>
</evidence>
<sequence length="139" mass="16083">MRYLILWFVSVILFNGAFLGLELLEGNKITTTEYYGLRNIGVTFLFITFFLSIIVSAVFLIITAVLHRWARRIWPLHYALYCGLGIYAGWRFFYTLYNESFVSEFHLNMSTAYMVFGAAGLLYSIMDTVLGRVQPRPAH</sequence>
<dbReference type="RefSeq" id="WP_191201858.1">
    <property type="nucleotide sequence ID" value="NZ_JACXZA010000001.1"/>
</dbReference>
<keyword evidence="1" id="KW-0472">Membrane</keyword>
<reference evidence="2 3" key="1">
    <citation type="submission" date="2020-09" db="EMBL/GenBank/DDBJ databases">
        <title>Paenibacillus sp. strain PR3 16S rRNA gene Genome sequencing and assembly.</title>
        <authorList>
            <person name="Kim J."/>
        </authorList>
    </citation>
    <scope>NUCLEOTIDE SEQUENCE [LARGE SCALE GENOMIC DNA]</scope>
    <source>
        <strain evidence="2 3">PR3</strain>
    </source>
</reference>
<organism evidence="2 3">
    <name type="scientific">Paenibacillus terricola</name>
    <dbReference type="NCBI Taxonomy" id="2763503"/>
    <lineage>
        <taxon>Bacteria</taxon>
        <taxon>Bacillati</taxon>
        <taxon>Bacillota</taxon>
        <taxon>Bacilli</taxon>
        <taxon>Bacillales</taxon>
        <taxon>Paenibacillaceae</taxon>
        <taxon>Paenibacillus</taxon>
    </lineage>
</organism>
<feature type="transmembrane region" description="Helical" evidence="1">
    <location>
        <begin position="78"/>
        <end position="97"/>
    </location>
</feature>
<dbReference type="Proteomes" id="UP000609346">
    <property type="component" value="Unassembled WGS sequence"/>
</dbReference>
<feature type="transmembrane region" description="Helical" evidence="1">
    <location>
        <begin position="109"/>
        <end position="126"/>
    </location>
</feature>
<keyword evidence="3" id="KW-1185">Reference proteome</keyword>
<keyword evidence="1" id="KW-1133">Transmembrane helix</keyword>
<name>A0ABR8MRM5_9BACL</name>
<accession>A0ABR8MRM5</accession>
<evidence type="ECO:0000256" key="1">
    <source>
        <dbReference type="SAM" id="Phobius"/>
    </source>
</evidence>
<feature type="transmembrane region" description="Helical" evidence="1">
    <location>
        <begin position="43"/>
        <end position="66"/>
    </location>
</feature>
<comment type="caution">
    <text evidence="2">The sequence shown here is derived from an EMBL/GenBank/DDBJ whole genome shotgun (WGS) entry which is preliminary data.</text>
</comment>
<proteinExistence type="predicted"/>